<dbReference type="InterPro" id="IPR058193">
    <property type="entry name" value="VanY/YodJ_core_dom"/>
</dbReference>
<gene>
    <name evidence="4" type="ORF">SAMN04489810_0305</name>
</gene>
<dbReference type="STRING" id="370764.SAMN04489810_0305"/>
<dbReference type="SUPFAM" id="SSF55166">
    <property type="entry name" value="Hedgehog/DD-peptidase"/>
    <property type="match status" value="1"/>
</dbReference>
<dbReference type="InterPro" id="IPR052179">
    <property type="entry name" value="DD-CPase-like"/>
</dbReference>
<dbReference type="GO" id="GO:0006508">
    <property type="term" value="P:proteolysis"/>
    <property type="evidence" value="ECO:0007669"/>
    <property type="project" value="InterPro"/>
</dbReference>
<protein>
    <submittedName>
        <fullName evidence="4">D-alanyl-D-alanine carboxypeptidase</fullName>
    </submittedName>
</protein>
<dbReference type="RefSeq" id="WP_157681728.1">
    <property type="nucleotide sequence ID" value="NZ_LT629692.1"/>
</dbReference>
<evidence type="ECO:0000259" key="3">
    <source>
        <dbReference type="Pfam" id="PF02557"/>
    </source>
</evidence>
<proteinExistence type="predicted"/>
<dbReference type="InterPro" id="IPR003709">
    <property type="entry name" value="VanY-like_core_dom"/>
</dbReference>
<dbReference type="PANTHER" id="PTHR34385:SF1">
    <property type="entry name" value="PEPTIDOGLYCAN L-ALANYL-D-GLUTAMATE ENDOPEPTIDASE CWLK"/>
    <property type="match status" value="1"/>
</dbReference>
<keyword evidence="4" id="KW-0121">Carboxypeptidase</keyword>
<reference evidence="4 5" key="1">
    <citation type="submission" date="2016-10" db="EMBL/GenBank/DDBJ databases">
        <authorList>
            <person name="de Groot N.N."/>
        </authorList>
    </citation>
    <scope>NUCLEOTIDE SEQUENCE [LARGE SCALE GENOMIC DNA]</scope>
    <source>
        <strain evidence="4 5">DSM 23142</strain>
    </source>
</reference>
<sequence>MTAPGPHSSPNSRRAARSQRERAVERAPGADGETDTVDTRPLPVVESPPLRREARTPPPTPARHARARRAARVGAVFALAAAGSLVMGSAAAVTAAMSGPVVSDTAGAVIQTSEKVDASIAAETPVPLPAPAASIPAPTVEAAPATVDICAIPAVTDAIAAGDDAGAIAAAGGAEPFRTAVAAGIAPCVPLDDPAHVWVVINKTRPFAPIDYSPTPLAMPQGVRSVEGGSMRTDAADAMTALVGAAAQAGVGEIALESGYRSYETQQTTYGNNVGNEGAEQADLSSARPGFSEHQSGLAADVVGCGEGCGTLDDLAATPQGQWIAAHAWEYGWVTRYVDGATAVSGYVAEPWHLRYIGPELARAYHDGGWTTLEQFFGLPAAPDYLG</sequence>
<dbReference type="Pfam" id="PF02557">
    <property type="entry name" value="VanY"/>
    <property type="match status" value="1"/>
</dbReference>
<feature type="transmembrane region" description="Helical" evidence="2">
    <location>
        <begin position="73"/>
        <end position="97"/>
    </location>
</feature>
<feature type="region of interest" description="Disordered" evidence="1">
    <location>
        <begin position="1"/>
        <end position="67"/>
    </location>
</feature>
<organism evidence="4 5">
    <name type="scientific">Microbacterium pygmaeum</name>
    <dbReference type="NCBI Taxonomy" id="370764"/>
    <lineage>
        <taxon>Bacteria</taxon>
        <taxon>Bacillati</taxon>
        <taxon>Actinomycetota</taxon>
        <taxon>Actinomycetes</taxon>
        <taxon>Micrococcales</taxon>
        <taxon>Microbacteriaceae</taxon>
        <taxon>Microbacterium</taxon>
    </lineage>
</organism>
<dbReference type="InterPro" id="IPR009045">
    <property type="entry name" value="Zn_M74/Hedgehog-like"/>
</dbReference>
<keyword evidence="4" id="KW-0378">Hydrolase</keyword>
<keyword evidence="4" id="KW-0645">Protease</keyword>
<dbReference type="Proteomes" id="UP000199009">
    <property type="component" value="Chromosome I"/>
</dbReference>
<keyword evidence="2" id="KW-0812">Transmembrane</keyword>
<keyword evidence="5" id="KW-1185">Reference proteome</keyword>
<dbReference type="CDD" id="cd14852">
    <property type="entry name" value="LD-carboxypeptidase"/>
    <property type="match status" value="1"/>
</dbReference>
<evidence type="ECO:0000313" key="5">
    <source>
        <dbReference type="Proteomes" id="UP000199009"/>
    </source>
</evidence>
<keyword evidence="2" id="KW-0472">Membrane</keyword>
<dbReference type="AlphaFoldDB" id="A0A1G7U8Z3"/>
<dbReference type="Gene3D" id="3.30.1380.10">
    <property type="match status" value="1"/>
</dbReference>
<evidence type="ECO:0000313" key="4">
    <source>
        <dbReference type="EMBL" id="SDG43897.1"/>
    </source>
</evidence>
<name>A0A1G7U8Z3_9MICO</name>
<keyword evidence="2" id="KW-1133">Transmembrane helix</keyword>
<evidence type="ECO:0000256" key="1">
    <source>
        <dbReference type="SAM" id="MobiDB-lite"/>
    </source>
</evidence>
<dbReference type="GO" id="GO:0004180">
    <property type="term" value="F:carboxypeptidase activity"/>
    <property type="evidence" value="ECO:0007669"/>
    <property type="project" value="UniProtKB-KW"/>
</dbReference>
<dbReference type="OrthoDB" id="9792074at2"/>
<evidence type="ECO:0000256" key="2">
    <source>
        <dbReference type="SAM" id="Phobius"/>
    </source>
</evidence>
<accession>A0A1G7U8Z3</accession>
<feature type="domain" description="D-alanyl-D-alanine carboxypeptidase-like core" evidence="3">
    <location>
        <begin position="230"/>
        <end position="358"/>
    </location>
</feature>
<dbReference type="PANTHER" id="PTHR34385">
    <property type="entry name" value="D-ALANYL-D-ALANINE CARBOXYPEPTIDASE"/>
    <property type="match status" value="1"/>
</dbReference>
<dbReference type="EMBL" id="LT629692">
    <property type="protein sequence ID" value="SDG43897.1"/>
    <property type="molecule type" value="Genomic_DNA"/>
</dbReference>